<name>A0A1V9XA72_9ACAR</name>
<dbReference type="GO" id="GO:0005044">
    <property type="term" value="F:scavenger receptor activity"/>
    <property type="evidence" value="ECO:0007669"/>
    <property type="project" value="TreeGrafter"/>
</dbReference>
<evidence type="ECO:0000256" key="6">
    <source>
        <dbReference type="ARBA" id="ARBA00022989"/>
    </source>
</evidence>
<evidence type="ECO:0000256" key="1">
    <source>
        <dbReference type="ARBA" id="ARBA00004189"/>
    </source>
</evidence>
<keyword evidence="15" id="KW-1185">Reference proteome</keyword>
<dbReference type="STRING" id="418985.A0A1V9XA72"/>
<protein>
    <recommendedName>
        <fullName evidence="11">Scavenger receptor class B member 1</fullName>
    </recommendedName>
    <alternativeName>
        <fullName evidence="12">SR-BI</fullName>
    </alternativeName>
</protein>
<dbReference type="InterPro" id="IPR002159">
    <property type="entry name" value="CD36_fam"/>
</dbReference>
<dbReference type="PRINTS" id="PR01609">
    <property type="entry name" value="CD36FAMILY"/>
</dbReference>
<comment type="subcellular location">
    <subcellularLocation>
        <location evidence="2">Cell membrane</location>
        <topology evidence="2">Multi-pass membrane protein</topology>
    </subcellularLocation>
    <subcellularLocation>
        <location evidence="1">Membrane</location>
        <location evidence="1">Caveola</location>
        <topology evidence="1">Multi-pass membrane protein</topology>
    </subcellularLocation>
</comment>
<dbReference type="AlphaFoldDB" id="A0A1V9XA72"/>
<accession>A0A1V9XA72</accession>
<dbReference type="OrthoDB" id="6499619at2759"/>
<evidence type="ECO:0000313" key="14">
    <source>
        <dbReference type="EMBL" id="OQR70444.1"/>
    </source>
</evidence>
<dbReference type="InParanoid" id="A0A1V9XA72"/>
<evidence type="ECO:0000256" key="9">
    <source>
        <dbReference type="ARBA" id="ARBA00023170"/>
    </source>
</evidence>
<keyword evidence="4" id="KW-1003">Cell membrane</keyword>
<dbReference type="GO" id="GO:0005901">
    <property type="term" value="C:caveola"/>
    <property type="evidence" value="ECO:0007669"/>
    <property type="project" value="UniProtKB-SubCell"/>
</dbReference>
<evidence type="ECO:0000256" key="4">
    <source>
        <dbReference type="ARBA" id="ARBA00022475"/>
    </source>
</evidence>
<gene>
    <name evidence="14" type="ORF">BIW11_11637</name>
</gene>
<dbReference type="PANTHER" id="PTHR11923:SF110">
    <property type="entry name" value="SCAVENGER RECEPTOR CLASS B MEMBER 1"/>
    <property type="match status" value="1"/>
</dbReference>
<keyword evidence="5 13" id="KW-0812">Transmembrane</keyword>
<feature type="transmembrane region" description="Helical" evidence="13">
    <location>
        <begin position="439"/>
        <end position="458"/>
    </location>
</feature>
<keyword evidence="6 13" id="KW-1133">Transmembrane helix</keyword>
<evidence type="ECO:0000256" key="13">
    <source>
        <dbReference type="SAM" id="Phobius"/>
    </source>
</evidence>
<dbReference type="EMBL" id="MNPL01017528">
    <property type="protein sequence ID" value="OQR70444.1"/>
    <property type="molecule type" value="Genomic_DNA"/>
</dbReference>
<keyword evidence="9 14" id="KW-0675">Receptor</keyword>
<evidence type="ECO:0000256" key="11">
    <source>
        <dbReference type="ARBA" id="ARBA00040821"/>
    </source>
</evidence>
<evidence type="ECO:0000256" key="5">
    <source>
        <dbReference type="ARBA" id="ARBA00022692"/>
    </source>
</evidence>
<evidence type="ECO:0000256" key="7">
    <source>
        <dbReference type="ARBA" id="ARBA00023136"/>
    </source>
</evidence>
<comment type="similarity">
    <text evidence="3">Belongs to the CD36 family.</text>
</comment>
<dbReference type="Proteomes" id="UP000192247">
    <property type="component" value="Unassembled WGS sequence"/>
</dbReference>
<dbReference type="GO" id="GO:0005737">
    <property type="term" value="C:cytoplasm"/>
    <property type="evidence" value="ECO:0007669"/>
    <property type="project" value="TreeGrafter"/>
</dbReference>
<proteinExistence type="inferred from homology"/>
<sequence length="486" mass="54984">MKSRGITTIGICALFALVAFLSVTAFIKVPALLEQFVLSRSGISRDSLAEYLFSVIPFDIRQNVYMLNITNPDEFFKGAKPHFQQLGPYVFRVNLRKNMTWSDGDLLTYRENRKFWYDAALSNGHLNDSINTVDPVYTAAQEVIDELPLIVQKFVRPLLESRKVLFKHTVRELLYDGYTDPLAELAHLIKPDLPVVNGKIGYLRSMNDTDDGDMTVFGGTNPSTRDKRNLVIEWRHKKTIPYYSGGCNRIWGANAELYPSFNLSSPPEKIGLFLPLFCRPWSLHYNGTRWENGLKLARFGTGLDIFSSSNSTGIKECAQPGSWPQGLFDVRACQHDFPALLSLPHFLHADDKILQDVDGLRPDVTKHDLHLDVFPLLGIPVRPAVRVQLNVRIWRHLDLSRSGNPSIVYPVLWQEIVLSEQSVSYIASMIWYVIQLPQILLQVIAFILFFVSVCFIIIHCYAASQKASGDDTVSIMRSTDDMAAIG</sequence>
<evidence type="ECO:0000256" key="12">
    <source>
        <dbReference type="ARBA" id="ARBA00042244"/>
    </source>
</evidence>
<organism evidence="14 15">
    <name type="scientific">Tropilaelaps mercedesae</name>
    <dbReference type="NCBI Taxonomy" id="418985"/>
    <lineage>
        <taxon>Eukaryota</taxon>
        <taxon>Metazoa</taxon>
        <taxon>Ecdysozoa</taxon>
        <taxon>Arthropoda</taxon>
        <taxon>Chelicerata</taxon>
        <taxon>Arachnida</taxon>
        <taxon>Acari</taxon>
        <taxon>Parasitiformes</taxon>
        <taxon>Mesostigmata</taxon>
        <taxon>Gamasina</taxon>
        <taxon>Dermanyssoidea</taxon>
        <taxon>Laelapidae</taxon>
        <taxon>Tropilaelaps</taxon>
    </lineage>
</organism>
<evidence type="ECO:0000256" key="10">
    <source>
        <dbReference type="ARBA" id="ARBA00023180"/>
    </source>
</evidence>
<evidence type="ECO:0000256" key="3">
    <source>
        <dbReference type="ARBA" id="ARBA00010532"/>
    </source>
</evidence>
<dbReference type="PANTHER" id="PTHR11923">
    <property type="entry name" value="SCAVENGER RECEPTOR CLASS B TYPE-1 SR-B1"/>
    <property type="match status" value="1"/>
</dbReference>
<keyword evidence="7 13" id="KW-0472">Membrane</keyword>
<reference evidence="14 15" key="1">
    <citation type="journal article" date="2017" name="Gigascience">
        <title>Draft genome of the honey bee ectoparasitic mite, Tropilaelaps mercedesae, is shaped by the parasitic life history.</title>
        <authorList>
            <person name="Dong X."/>
            <person name="Armstrong S.D."/>
            <person name="Xia D."/>
            <person name="Makepeace B.L."/>
            <person name="Darby A.C."/>
            <person name="Kadowaki T."/>
        </authorList>
    </citation>
    <scope>NUCLEOTIDE SEQUENCE [LARGE SCALE GENOMIC DNA]</scope>
    <source>
        <strain evidence="14">Wuxi-XJTLU</strain>
    </source>
</reference>
<evidence type="ECO:0000256" key="8">
    <source>
        <dbReference type="ARBA" id="ARBA00023157"/>
    </source>
</evidence>
<keyword evidence="10" id="KW-0325">Glycoprotein</keyword>
<evidence type="ECO:0000256" key="2">
    <source>
        <dbReference type="ARBA" id="ARBA00004651"/>
    </source>
</evidence>
<evidence type="ECO:0000313" key="15">
    <source>
        <dbReference type="Proteomes" id="UP000192247"/>
    </source>
</evidence>
<keyword evidence="8" id="KW-1015">Disulfide bond</keyword>
<dbReference type="Pfam" id="PF01130">
    <property type="entry name" value="CD36"/>
    <property type="match status" value="1"/>
</dbReference>
<comment type="caution">
    <text evidence="14">The sequence shown here is derived from an EMBL/GenBank/DDBJ whole genome shotgun (WGS) entry which is preliminary data.</text>
</comment>